<comment type="caution">
    <text evidence="1">The sequence shown here is derived from an EMBL/GenBank/DDBJ whole genome shotgun (WGS) entry which is preliminary data.</text>
</comment>
<organism evidence="1 2">
    <name type="scientific">Sphingosinicella soli</name>
    <dbReference type="NCBI Taxonomy" id="333708"/>
    <lineage>
        <taxon>Bacteria</taxon>
        <taxon>Pseudomonadati</taxon>
        <taxon>Pseudomonadota</taxon>
        <taxon>Alphaproteobacteria</taxon>
        <taxon>Sphingomonadales</taxon>
        <taxon>Sphingosinicellaceae</taxon>
        <taxon>Sphingosinicella</taxon>
    </lineage>
</organism>
<keyword evidence="2" id="KW-1185">Reference proteome</keyword>
<dbReference type="Proteomes" id="UP000566324">
    <property type="component" value="Unassembled WGS sequence"/>
</dbReference>
<proteinExistence type="predicted"/>
<sequence>MAPSGDLAVDYDRRHLALYAALLEADDAGGDWRDAASSLMQLDVTDCDAEACWRSHLERARWIVGDGLGSAIDAFNERRSAVIAE</sequence>
<accession>A0A7W7B3Q6</accession>
<dbReference type="AlphaFoldDB" id="A0A7W7B3Q6"/>
<reference evidence="1 2" key="1">
    <citation type="submission" date="2020-08" db="EMBL/GenBank/DDBJ databases">
        <title>Genomic Encyclopedia of Type Strains, Phase IV (KMG-IV): sequencing the most valuable type-strain genomes for metagenomic binning, comparative biology and taxonomic classification.</title>
        <authorList>
            <person name="Goeker M."/>
        </authorList>
    </citation>
    <scope>NUCLEOTIDE SEQUENCE [LARGE SCALE GENOMIC DNA]</scope>
    <source>
        <strain evidence="1 2">DSM 17328</strain>
    </source>
</reference>
<dbReference type="EMBL" id="JACHNZ010000042">
    <property type="protein sequence ID" value="MBB4633406.1"/>
    <property type="molecule type" value="Genomic_DNA"/>
</dbReference>
<gene>
    <name evidence="1" type="ORF">GGQ98_003044</name>
</gene>
<evidence type="ECO:0000313" key="1">
    <source>
        <dbReference type="EMBL" id="MBB4633406.1"/>
    </source>
</evidence>
<evidence type="ECO:0008006" key="3">
    <source>
        <dbReference type="Google" id="ProtNLM"/>
    </source>
</evidence>
<protein>
    <recommendedName>
        <fullName evidence="3">DUF2285 domain-containing protein</fullName>
    </recommendedName>
</protein>
<name>A0A7W7B3Q6_9SPHN</name>
<evidence type="ECO:0000313" key="2">
    <source>
        <dbReference type="Proteomes" id="UP000566324"/>
    </source>
</evidence>